<dbReference type="InterPro" id="IPR036390">
    <property type="entry name" value="WH_DNA-bd_sf"/>
</dbReference>
<evidence type="ECO:0000313" key="3">
    <source>
        <dbReference type="Proteomes" id="UP000182427"/>
    </source>
</evidence>
<organism evidence="2 3">
    <name type="scientific">Terriglobus roseus</name>
    <dbReference type="NCBI Taxonomy" id="392734"/>
    <lineage>
        <taxon>Bacteria</taxon>
        <taxon>Pseudomonadati</taxon>
        <taxon>Acidobacteriota</taxon>
        <taxon>Terriglobia</taxon>
        <taxon>Terriglobales</taxon>
        <taxon>Acidobacteriaceae</taxon>
        <taxon>Terriglobus</taxon>
    </lineage>
</organism>
<reference evidence="3" key="1">
    <citation type="submission" date="2016-10" db="EMBL/GenBank/DDBJ databases">
        <authorList>
            <person name="Varghese N."/>
            <person name="Submissions S."/>
        </authorList>
    </citation>
    <scope>NUCLEOTIDE SEQUENCE [LARGE SCALE GENOMIC DNA]</scope>
    <source>
        <strain evidence="3">GAS232</strain>
    </source>
</reference>
<evidence type="ECO:0000259" key="1">
    <source>
        <dbReference type="PROSITE" id="PS50995"/>
    </source>
</evidence>
<accession>A0A1G7HLX5</accession>
<dbReference type="Proteomes" id="UP000182427">
    <property type="component" value="Chromosome I"/>
</dbReference>
<dbReference type="InterPro" id="IPR036388">
    <property type="entry name" value="WH-like_DNA-bd_sf"/>
</dbReference>
<dbReference type="SUPFAM" id="SSF46785">
    <property type="entry name" value="Winged helix' DNA-binding domain"/>
    <property type="match status" value="1"/>
</dbReference>
<dbReference type="OrthoDB" id="120080at2"/>
<dbReference type="Pfam" id="PF09339">
    <property type="entry name" value="HTH_IclR"/>
    <property type="match status" value="1"/>
</dbReference>
<gene>
    <name evidence="2" type="ORF">SAMN05444167_1130</name>
</gene>
<keyword evidence="3" id="KW-1185">Reference proteome</keyword>
<sequence length="155" mass="17490">MYNWDVYTSLPRGETQCACTTVKKLSRVLGRVYDRGVAPAGLNITQQAVLRCIARRTGEPLVRVAEELEMDRTSLYRALNPMIRDGWITSVDGKGSRFRTAKLTRAGRRVLDDANARWTELQGDVISRFGKDSYERLLGELHRLAECAEAETQIA</sequence>
<dbReference type="RefSeq" id="WP_083344284.1">
    <property type="nucleotide sequence ID" value="NZ_LT629690.1"/>
</dbReference>
<dbReference type="PROSITE" id="PS50995">
    <property type="entry name" value="HTH_MARR_2"/>
    <property type="match status" value="1"/>
</dbReference>
<dbReference type="GO" id="GO:0003677">
    <property type="term" value="F:DNA binding"/>
    <property type="evidence" value="ECO:0007669"/>
    <property type="project" value="InterPro"/>
</dbReference>
<dbReference type="InterPro" id="IPR000835">
    <property type="entry name" value="HTH_MarR-typ"/>
</dbReference>
<protein>
    <submittedName>
        <fullName evidence="2">Transcriptional regulator, MarR family</fullName>
    </submittedName>
</protein>
<name>A0A1G7HLX5_9BACT</name>
<proteinExistence type="predicted"/>
<dbReference type="GO" id="GO:0003700">
    <property type="term" value="F:DNA-binding transcription factor activity"/>
    <property type="evidence" value="ECO:0007669"/>
    <property type="project" value="InterPro"/>
</dbReference>
<dbReference type="SMART" id="SM00347">
    <property type="entry name" value="HTH_MARR"/>
    <property type="match status" value="1"/>
</dbReference>
<evidence type="ECO:0000313" key="2">
    <source>
        <dbReference type="EMBL" id="SDF01398.1"/>
    </source>
</evidence>
<dbReference type="EMBL" id="LT629690">
    <property type="protein sequence ID" value="SDF01398.1"/>
    <property type="molecule type" value="Genomic_DNA"/>
</dbReference>
<feature type="domain" description="HTH marR-type" evidence="1">
    <location>
        <begin position="15"/>
        <end position="146"/>
    </location>
</feature>
<dbReference type="Gene3D" id="1.10.10.10">
    <property type="entry name" value="Winged helix-like DNA-binding domain superfamily/Winged helix DNA-binding domain"/>
    <property type="match status" value="1"/>
</dbReference>
<dbReference type="InterPro" id="IPR005471">
    <property type="entry name" value="Tscrpt_reg_IclR_N"/>
</dbReference>
<dbReference type="AlphaFoldDB" id="A0A1G7HLX5"/>